<evidence type="ECO:0008006" key="3">
    <source>
        <dbReference type="Google" id="ProtNLM"/>
    </source>
</evidence>
<dbReference type="Pfam" id="PF11148">
    <property type="entry name" value="DUF2922"/>
    <property type="match status" value="1"/>
</dbReference>
<sequence>MTKSLELSFLTETGKLSRLSIDNPKEPIDAAAVKLAMEQMITSAIFQTANGDFVAAEGARLIERNVTDYDFE</sequence>
<dbReference type="EMBL" id="JAGIKZ010000002">
    <property type="protein sequence ID" value="MBP2240272.1"/>
    <property type="molecule type" value="Genomic_DNA"/>
</dbReference>
<evidence type="ECO:0000313" key="2">
    <source>
        <dbReference type="Proteomes" id="UP001519293"/>
    </source>
</evidence>
<gene>
    <name evidence="1" type="ORF">J2Z40_000825</name>
</gene>
<organism evidence="1 2">
    <name type="scientific">Cytobacillus eiseniae</name>
    <dbReference type="NCBI Taxonomy" id="762947"/>
    <lineage>
        <taxon>Bacteria</taxon>
        <taxon>Bacillati</taxon>
        <taxon>Bacillota</taxon>
        <taxon>Bacilli</taxon>
        <taxon>Bacillales</taxon>
        <taxon>Bacillaceae</taxon>
        <taxon>Cytobacillus</taxon>
    </lineage>
</organism>
<protein>
    <recommendedName>
        <fullName evidence="3">DUF2922 domain-containing protein</fullName>
    </recommendedName>
</protein>
<keyword evidence="2" id="KW-1185">Reference proteome</keyword>
<dbReference type="RefSeq" id="WP_066393904.1">
    <property type="nucleotide sequence ID" value="NZ_JAGIKZ010000002.1"/>
</dbReference>
<reference evidence="1 2" key="1">
    <citation type="submission" date="2021-03" db="EMBL/GenBank/DDBJ databases">
        <title>Genomic Encyclopedia of Type Strains, Phase IV (KMG-IV): sequencing the most valuable type-strain genomes for metagenomic binning, comparative biology and taxonomic classification.</title>
        <authorList>
            <person name="Goeker M."/>
        </authorList>
    </citation>
    <scope>NUCLEOTIDE SEQUENCE [LARGE SCALE GENOMIC DNA]</scope>
    <source>
        <strain evidence="1 2">DSM 26675</strain>
    </source>
</reference>
<name>A0ABS4REL6_9BACI</name>
<dbReference type="Proteomes" id="UP001519293">
    <property type="component" value="Unassembled WGS sequence"/>
</dbReference>
<accession>A0ABS4REL6</accession>
<proteinExistence type="predicted"/>
<comment type="caution">
    <text evidence="1">The sequence shown here is derived from an EMBL/GenBank/DDBJ whole genome shotgun (WGS) entry which is preliminary data.</text>
</comment>
<dbReference type="InterPro" id="IPR021321">
    <property type="entry name" value="DUF2922"/>
</dbReference>
<evidence type="ECO:0000313" key="1">
    <source>
        <dbReference type="EMBL" id="MBP2240272.1"/>
    </source>
</evidence>